<name>A0ACB9PWF4_BAUVA</name>
<evidence type="ECO:0000313" key="1">
    <source>
        <dbReference type="EMBL" id="KAI4353052.1"/>
    </source>
</evidence>
<dbReference type="Proteomes" id="UP000828941">
    <property type="component" value="Chromosome 2"/>
</dbReference>
<evidence type="ECO:0000313" key="2">
    <source>
        <dbReference type="Proteomes" id="UP000828941"/>
    </source>
</evidence>
<organism evidence="1 2">
    <name type="scientific">Bauhinia variegata</name>
    <name type="common">Purple orchid tree</name>
    <name type="synonym">Phanera variegata</name>
    <dbReference type="NCBI Taxonomy" id="167791"/>
    <lineage>
        <taxon>Eukaryota</taxon>
        <taxon>Viridiplantae</taxon>
        <taxon>Streptophyta</taxon>
        <taxon>Embryophyta</taxon>
        <taxon>Tracheophyta</taxon>
        <taxon>Spermatophyta</taxon>
        <taxon>Magnoliopsida</taxon>
        <taxon>eudicotyledons</taxon>
        <taxon>Gunneridae</taxon>
        <taxon>Pentapetalae</taxon>
        <taxon>rosids</taxon>
        <taxon>fabids</taxon>
        <taxon>Fabales</taxon>
        <taxon>Fabaceae</taxon>
        <taxon>Cercidoideae</taxon>
        <taxon>Cercideae</taxon>
        <taxon>Bauhiniinae</taxon>
        <taxon>Bauhinia</taxon>
    </lineage>
</organism>
<proteinExistence type="predicted"/>
<protein>
    <submittedName>
        <fullName evidence="1">Uncharacterized protein</fullName>
    </submittedName>
</protein>
<dbReference type="EMBL" id="CM039427">
    <property type="protein sequence ID" value="KAI4353052.1"/>
    <property type="molecule type" value="Genomic_DNA"/>
</dbReference>
<reference evidence="1 2" key="1">
    <citation type="journal article" date="2022" name="DNA Res.">
        <title>Chromosomal-level genome assembly of the orchid tree Bauhinia variegata (Leguminosae; Cercidoideae) supports the allotetraploid origin hypothesis of Bauhinia.</title>
        <authorList>
            <person name="Zhong Y."/>
            <person name="Chen Y."/>
            <person name="Zheng D."/>
            <person name="Pang J."/>
            <person name="Liu Y."/>
            <person name="Luo S."/>
            <person name="Meng S."/>
            <person name="Qian L."/>
            <person name="Wei D."/>
            <person name="Dai S."/>
            <person name="Zhou R."/>
        </authorList>
    </citation>
    <scope>NUCLEOTIDE SEQUENCE [LARGE SCALE GENOMIC DNA]</scope>
    <source>
        <strain evidence="1">BV-YZ2020</strain>
    </source>
</reference>
<keyword evidence="2" id="KW-1185">Reference proteome</keyword>
<sequence length="185" mass="20607">MIPSSLISFSLIALVLIFHSIAANNNNSHLIQQTCKNSSKTDPNISYKFCVSSLQAFPHSSCVKSLRQLGLISINLTRHNITDTKAYIEKLLKKKNIEPFVKDCLDDCLELYSDAIETVGDAIKDYKAKRYADANIDMSSVLDAPTTCEDGFKERNDDVSPLKKRNKDAFQLSAIALSIINMLSE</sequence>
<comment type="caution">
    <text evidence="1">The sequence shown here is derived from an EMBL/GenBank/DDBJ whole genome shotgun (WGS) entry which is preliminary data.</text>
</comment>
<gene>
    <name evidence="1" type="ORF">L6164_002030</name>
</gene>
<accession>A0ACB9PWF4</accession>